<dbReference type="PANTHER" id="PTHR13345:SF9">
    <property type="entry name" value="PROTEIN UXT"/>
    <property type="match status" value="1"/>
</dbReference>
<dbReference type="STRING" id="246404.A0A507DRZ2"/>
<dbReference type="OrthoDB" id="433124at2759"/>
<evidence type="ECO:0000313" key="2">
    <source>
        <dbReference type="EMBL" id="TPX54306.1"/>
    </source>
</evidence>
<gene>
    <name evidence="2" type="ORF">CcCBS67573_g09593</name>
</gene>
<evidence type="ECO:0008006" key="4">
    <source>
        <dbReference type="Google" id="ProtNLM"/>
    </source>
</evidence>
<dbReference type="Gene3D" id="1.10.287.370">
    <property type="match status" value="1"/>
</dbReference>
<dbReference type="NCBIfam" id="TIGR00293">
    <property type="entry name" value="prefoldin subunit alpha"/>
    <property type="match status" value="1"/>
</dbReference>
<proteinExistence type="inferred from homology"/>
<protein>
    <recommendedName>
        <fullName evidence="4">Prefoldin, alpha subunit</fullName>
    </recommendedName>
</protein>
<dbReference type="AlphaFoldDB" id="A0A507DRZ2"/>
<dbReference type="InterPro" id="IPR003994">
    <property type="entry name" value="UXT"/>
</dbReference>
<dbReference type="PANTHER" id="PTHR13345">
    <property type="entry name" value="MEDIATOR OF RNA POLYMERASE II TRANSCRIPTION SUBUNIT 10"/>
    <property type="match status" value="1"/>
</dbReference>
<evidence type="ECO:0000256" key="1">
    <source>
        <dbReference type="ARBA" id="ARBA00007666"/>
    </source>
</evidence>
<comment type="caution">
    <text evidence="2">The sequence shown here is derived from an EMBL/GenBank/DDBJ whole genome shotgun (WGS) entry which is preliminary data.</text>
</comment>
<accession>A0A507DRZ2</accession>
<dbReference type="GO" id="GO:0016592">
    <property type="term" value="C:mediator complex"/>
    <property type="evidence" value="ECO:0007669"/>
    <property type="project" value="TreeGrafter"/>
</dbReference>
<dbReference type="PRINTS" id="PR01502">
    <property type="entry name" value="UXTPROTEIN"/>
</dbReference>
<sequence>MNHSSPTKQEKVAKYESFLSERLQPDLIKVLTKRDQVYEETLKLTAHIELIQTQNKEDAPMRAMVNVGCDFFMQAEVEDTDNIFVNVGLDCHVRFTLEEALGFIDRKEKQLTKRAEVLTEEALKIKSHIKLVLAAIQEVLET</sequence>
<dbReference type="SUPFAM" id="SSF46579">
    <property type="entry name" value="Prefoldin"/>
    <property type="match status" value="1"/>
</dbReference>
<name>A0A507DRZ2_9FUNG</name>
<dbReference type="GO" id="GO:0003714">
    <property type="term" value="F:transcription corepressor activity"/>
    <property type="evidence" value="ECO:0007669"/>
    <property type="project" value="InterPro"/>
</dbReference>
<keyword evidence="3" id="KW-1185">Reference proteome</keyword>
<organism evidence="2 3">
    <name type="scientific">Chytriomyces confervae</name>
    <dbReference type="NCBI Taxonomy" id="246404"/>
    <lineage>
        <taxon>Eukaryota</taxon>
        <taxon>Fungi</taxon>
        <taxon>Fungi incertae sedis</taxon>
        <taxon>Chytridiomycota</taxon>
        <taxon>Chytridiomycota incertae sedis</taxon>
        <taxon>Chytridiomycetes</taxon>
        <taxon>Chytridiales</taxon>
        <taxon>Chytriomycetaceae</taxon>
        <taxon>Chytriomyces</taxon>
    </lineage>
</organism>
<evidence type="ECO:0000313" key="3">
    <source>
        <dbReference type="Proteomes" id="UP000320333"/>
    </source>
</evidence>
<dbReference type="Proteomes" id="UP000320333">
    <property type="component" value="Unassembled WGS sequence"/>
</dbReference>
<dbReference type="InterPro" id="IPR009053">
    <property type="entry name" value="Prefoldin"/>
</dbReference>
<dbReference type="GO" id="GO:0045944">
    <property type="term" value="P:positive regulation of transcription by RNA polymerase II"/>
    <property type="evidence" value="ECO:0007669"/>
    <property type="project" value="TreeGrafter"/>
</dbReference>
<dbReference type="EMBL" id="QEAP01000903">
    <property type="protein sequence ID" value="TPX54306.1"/>
    <property type="molecule type" value="Genomic_DNA"/>
</dbReference>
<dbReference type="CDD" id="cd23158">
    <property type="entry name" value="Prefoldin_UXT"/>
    <property type="match status" value="1"/>
</dbReference>
<comment type="similarity">
    <text evidence="1">Belongs to the UXT family.</text>
</comment>
<dbReference type="Pfam" id="PF02996">
    <property type="entry name" value="Prefoldin"/>
    <property type="match status" value="1"/>
</dbReference>
<dbReference type="GO" id="GO:0000122">
    <property type="term" value="P:negative regulation of transcription by RNA polymerase II"/>
    <property type="evidence" value="ECO:0007669"/>
    <property type="project" value="InterPro"/>
</dbReference>
<reference evidence="2 3" key="1">
    <citation type="journal article" date="2019" name="Sci. Rep.">
        <title>Comparative genomics of chytrid fungi reveal insights into the obligate biotrophic and pathogenic lifestyle of Synchytrium endobioticum.</title>
        <authorList>
            <person name="van de Vossenberg B.T.L.H."/>
            <person name="Warris S."/>
            <person name="Nguyen H.D.T."/>
            <person name="van Gent-Pelzer M.P.E."/>
            <person name="Joly D.L."/>
            <person name="van de Geest H.C."/>
            <person name="Bonants P.J.M."/>
            <person name="Smith D.S."/>
            <person name="Levesque C.A."/>
            <person name="van der Lee T.A.J."/>
        </authorList>
    </citation>
    <scope>NUCLEOTIDE SEQUENCE [LARGE SCALE GENOMIC DNA]</scope>
    <source>
        <strain evidence="2 3">CBS 675.73</strain>
    </source>
</reference>
<dbReference type="InterPro" id="IPR004127">
    <property type="entry name" value="Prefoldin_subunit_alpha"/>
</dbReference>